<organism evidence="2 3">
    <name type="scientific">Streptococcus sobrinus</name>
    <dbReference type="NCBI Taxonomy" id="1310"/>
    <lineage>
        <taxon>Bacteria</taxon>
        <taxon>Bacillati</taxon>
        <taxon>Bacillota</taxon>
        <taxon>Bacilli</taxon>
        <taxon>Lactobacillales</taxon>
        <taxon>Streptococcaceae</taxon>
        <taxon>Streptococcus</taxon>
    </lineage>
</organism>
<evidence type="ECO:0000259" key="1">
    <source>
        <dbReference type="PROSITE" id="PS51186"/>
    </source>
</evidence>
<accession>A0ABM6W7Y0</accession>
<dbReference type="SUPFAM" id="SSF55729">
    <property type="entry name" value="Acyl-CoA N-acyltransferases (Nat)"/>
    <property type="match status" value="1"/>
</dbReference>
<reference evidence="2 3" key="1">
    <citation type="submission" date="2018-05" db="EMBL/GenBank/DDBJ databases">
        <title>Complete genome sequences of Streptococcus sobrinus.</title>
        <authorList>
            <person name="Sales M."/>
            <person name="Jensen P.A."/>
        </authorList>
    </citation>
    <scope>NUCLEOTIDE SEQUENCE [LARGE SCALE GENOMIC DNA]</scope>
    <source>
        <strain evidence="2 3">SL1</strain>
    </source>
</reference>
<dbReference type="Proteomes" id="UP000245369">
    <property type="component" value="Chromosome"/>
</dbReference>
<dbReference type="CDD" id="cd04301">
    <property type="entry name" value="NAT_SF"/>
    <property type="match status" value="1"/>
</dbReference>
<name>A0ABM6W7Y0_9STRE</name>
<dbReference type="Pfam" id="PF13302">
    <property type="entry name" value="Acetyltransf_3"/>
    <property type="match status" value="1"/>
</dbReference>
<keyword evidence="3" id="KW-1185">Reference proteome</keyword>
<dbReference type="RefSeq" id="WP_002960526.1">
    <property type="nucleotide sequence ID" value="NZ_CP029490.1"/>
</dbReference>
<dbReference type="GeneID" id="93924898"/>
<dbReference type="Gene3D" id="3.40.630.30">
    <property type="match status" value="1"/>
</dbReference>
<evidence type="ECO:0000313" key="3">
    <source>
        <dbReference type="Proteomes" id="UP000245369"/>
    </source>
</evidence>
<dbReference type="InterPro" id="IPR016181">
    <property type="entry name" value="Acyl_CoA_acyltransferase"/>
</dbReference>
<dbReference type="EMBL" id="CP029490">
    <property type="protein sequence ID" value="AWN21684.1"/>
    <property type="molecule type" value="Genomic_DNA"/>
</dbReference>
<dbReference type="InterPro" id="IPR000182">
    <property type="entry name" value="GNAT_dom"/>
</dbReference>
<dbReference type="PANTHER" id="PTHR39173">
    <property type="entry name" value="ACETYLTRANSFERASE"/>
    <property type="match status" value="1"/>
</dbReference>
<dbReference type="PROSITE" id="PS51186">
    <property type="entry name" value="GNAT"/>
    <property type="match status" value="1"/>
</dbReference>
<dbReference type="PANTHER" id="PTHR39173:SF1">
    <property type="entry name" value="ACETYLTRANSFERASE"/>
    <property type="match status" value="1"/>
</dbReference>
<protein>
    <submittedName>
        <fullName evidence="2">GNAT family acetyltransferase</fullName>
    </submittedName>
</protein>
<feature type="domain" description="N-acetyltransferase" evidence="1">
    <location>
        <begin position="1"/>
        <end position="171"/>
    </location>
</feature>
<sequence length="171" mass="19018">MELRRPRLADKAAVLDLMAEFEREDSSHAGGFWDSQNFDYKAWLEQNQATELSLNLADNWVPAIQFLAFADNGQALGFLSLRLRLNPALSKVGGHIGYSVRPSQRGKGYAKEMLSRALQVCQAKNIKQALVTCHSNNPASRAVILANGGVLDTIVDGVERYWIEVGEKRDE</sequence>
<gene>
    <name evidence="2" type="ORF">DK182_10325</name>
</gene>
<evidence type="ECO:0000313" key="2">
    <source>
        <dbReference type="EMBL" id="AWN21684.1"/>
    </source>
</evidence>
<proteinExistence type="predicted"/>